<comment type="caution">
    <text evidence="2">The sequence shown here is derived from an EMBL/GenBank/DDBJ whole genome shotgun (WGS) entry which is preliminary data.</text>
</comment>
<feature type="transmembrane region" description="Helical" evidence="1">
    <location>
        <begin position="35"/>
        <end position="54"/>
    </location>
</feature>
<keyword evidence="1" id="KW-0472">Membrane</keyword>
<evidence type="ECO:0000256" key="1">
    <source>
        <dbReference type="SAM" id="Phobius"/>
    </source>
</evidence>
<keyword evidence="1" id="KW-1133">Transmembrane helix</keyword>
<dbReference type="EMBL" id="JBHRXK010000015">
    <property type="protein sequence ID" value="MFC3552479.1"/>
    <property type="molecule type" value="Genomic_DNA"/>
</dbReference>
<dbReference type="Proteomes" id="UP001595740">
    <property type="component" value="Unassembled WGS sequence"/>
</dbReference>
<gene>
    <name evidence="2" type="ORF">ACFOLC_15855</name>
</gene>
<evidence type="ECO:0008006" key="4">
    <source>
        <dbReference type="Google" id="ProtNLM"/>
    </source>
</evidence>
<name>A0ABV7RSB0_9GAMM</name>
<accession>A0ABV7RSB0</accession>
<evidence type="ECO:0000313" key="3">
    <source>
        <dbReference type="Proteomes" id="UP001595740"/>
    </source>
</evidence>
<dbReference type="RefSeq" id="WP_386760240.1">
    <property type="nucleotide sequence ID" value="NZ_JBHRXK010000015.1"/>
</dbReference>
<proteinExistence type="predicted"/>
<keyword evidence="3" id="KW-1185">Reference proteome</keyword>
<keyword evidence="1" id="KW-0812">Transmembrane</keyword>
<reference evidence="3" key="1">
    <citation type="journal article" date="2019" name="Int. J. Syst. Evol. Microbiol.">
        <title>The Global Catalogue of Microorganisms (GCM) 10K type strain sequencing project: providing services to taxonomists for standard genome sequencing and annotation.</title>
        <authorList>
            <consortium name="The Broad Institute Genomics Platform"/>
            <consortium name="The Broad Institute Genome Sequencing Center for Infectious Disease"/>
            <person name="Wu L."/>
            <person name="Ma J."/>
        </authorList>
    </citation>
    <scope>NUCLEOTIDE SEQUENCE [LARGE SCALE GENOMIC DNA]</scope>
    <source>
        <strain evidence="3">KCTC 42875</strain>
    </source>
</reference>
<sequence length="182" mass="19513">MSDELPEIHERVTAGRLLSLVAAHVSEHMGSFGNWLLVGVGATYSLVLANLASVQQFVSLWSIRTGLLLLLAAVILGVLQRWLAAIVSASSAAAEKSDKIGHALAEQDIDIDFRALFREMERGIYYPAKWIVRRSFNKAMSGDFAAAGRMSAGISQVQSFLVLAQAGFAIAAIATIARGVKV</sequence>
<feature type="transmembrane region" description="Helical" evidence="1">
    <location>
        <begin position="160"/>
        <end position="180"/>
    </location>
</feature>
<protein>
    <recommendedName>
        <fullName evidence="4">ABC transporter ATP-binding protein</fullName>
    </recommendedName>
</protein>
<evidence type="ECO:0000313" key="2">
    <source>
        <dbReference type="EMBL" id="MFC3552479.1"/>
    </source>
</evidence>
<organism evidence="2 3">
    <name type="scientific">Lysobacter cavernae</name>
    <dbReference type="NCBI Taxonomy" id="1685901"/>
    <lineage>
        <taxon>Bacteria</taxon>
        <taxon>Pseudomonadati</taxon>
        <taxon>Pseudomonadota</taxon>
        <taxon>Gammaproteobacteria</taxon>
        <taxon>Lysobacterales</taxon>
        <taxon>Lysobacteraceae</taxon>
        <taxon>Lysobacter</taxon>
    </lineage>
</organism>
<feature type="transmembrane region" description="Helical" evidence="1">
    <location>
        <begin position="66"/>
        <end position="87"/>
    </location>
</feature>